<evidence type="ECO:0000256" key="5">
    <source>
        <dbReference type="SAM" id="MobiDB-lite"/>
    </source>
</evidence>
<keyword evidence="2 6" id="KW-0812">Transmembrane</keyword>
<feature type="transmembrane region" description="Helical" evidence="6">
    <location>
        <begin position="78"/>
        <end position="102"/>
    </location>
</feature>
<accession>F6U3R5</accession>
<dbReference type="InterPro" id="IPR039421">
    <property type="entry name" value="Type_1_exporter"/>
</dbReference>
<feature type="compositionally biased region" description="Polar residues" evidence="5">
    <location>
        <begin position="1"/>
        <end position="15"/>
    </location>
</feature>
<sequence length="245" mass="27540">MSAMSDNESTKGNNFKKNRVGDVTPPPTYDEIEVEMTNGSVPTANGTAGSSTSDEKKKEPPPQVGYFQLYRYADKWDYLLLVLGTIAATVHGVAMPVMFIFFGELTTTFVDYGKYKTCNFNYTSCIADGTIPNSTTEAQFLQAISPILNFNDSIATYSIYFSIIAVVVWLFGWWQITFWMIQAVRQIRRIRILFFKSILRQDISYFDLNSAGELNTRLADDIQKIQDGISDKVSMGIMNVTRAIG</sequence>
<dbReference type="Ensembl" id="ENSCINT00000009260.3">
    <property type="protein sequence ID" value="ENSCINP00000009260.3"/>
    <property type="gene ID" value="ENSCING00000010768.3"/>
</dbReference>
<evidence type="ECO:0000256" key="2">
    <source>
        <dbReference type="ARBA" id="ARBA00022692"/>
    </source>
</evidence>
<dbReference type="Pfam" id="PF00664">
    <property type="entry name" value="ABC_membrane"/>
    <property type="match status" value="1"/>
</dbReference>
<reference evidence="8" key="2">
    <citation type="submission" date="2025-08" db="UniProtKB">
        <authorList>
            <consortium name="Ensembl"/>
        </authorList>
    </citation>
    <scope>IDENTIFICATION</scope>
</reference>
<dbReference type="Gene3D" id="1.20.1560.10">
    <property type="entry name" value="ABC transporter type 1, transmembrane domain"/>
    <property type="match status" value="1"/>
</dbReference>
<evidence type="ECO:0000313" key="9">
    <source>
        <dbReference type="Proteomes" id="UP000008144"/>
    </source>
</evidence>
<dbReference type="InterPro" id="IPR011527">
    <property type="entry name" value="ABC1_TM_dom"/>
</dbReference>
<dbReference type="STRING" id="7719.ENSCINP00000009260"/>
<dbReference type="PANTHER" id="PTHR24222:SF76">
    <property type="entry name" value="MYCOBACTIN IMPORT ATP-BINDING_PERMEASE PROTEIN IRTB"/>
    <property type="match status" value="1"/>
</dbReference>
<evidence type="ECO:0000313" key="8">
    <source>
        <dbReference type="Ensembl" id="ENSCINP00000009260.3"/>
    </source>
</evidence>
<dbReference type="HOGENOM" id="CLU_1135673_0_0_1"/>
<dbReference type="PANTHER" id="PTHR24222">
    <property type="entry name" value="ABC TRANSPORTER B FAMILY"/>
    <property type="match status" value="1"/>
</dbReference>
<dbReference type="OMA" id="EMSCFIT"/>
<dbReference type="InParanoid" id="F6U3R5"/>
<feature type="transmembrane region" description="Helical" evidence="6">
    <location>
        <begin position="159"/>
        <end position="181"/>
    </location>
</feature>
<proteinExistence type="predicted"/>
<dbReference type="Proteomes" id="UP000008144">
    <property type="component" value="Unassembled WGS sequence"/>
</dbReference>
<comment type="subcellular location">
    <subcellularLocation>
        <location evidence="1">Membrane</location>
        <topology evidence="1">Multi-pass membrane protein</topology>
    </subcellularLocation>
</comment>
<evidence type="ECO:0000259" key="7">
    <source>
        <dbReference type="PROSITE" id="PS50929"/>
    </source>
</evidence>
<evidence type="ECO:0000256" key="1">
    <source>
        <dbReference type="ARBA" id="ARBA00004141"/>
    </source>
</evidence>
<dbReference type="PROSITE" id="PS50929">
    <property type="entry name" value="ABC_TM1F"/>
    <property type="match status" value="1"/>
</dbReference>
<evidence type="ECO:0000256" key="3">
    <source>
        <dbReference type="ARBA" id="ARBA00022989"/>
    </source>
</evidence>
<dbReference type="GO" id="GO:0016020">
    <property type="term" value="C:membrane"/>
    <property type="evidence" value="ECO:0007669"/>
    <property type="project" value="UniProtKB-SubCell"/>
</dbReference>
<dbReference type="InterPro" id="IPR036640">
    <property type="entry name" value="ABC1_TM_sf"/>
</dbReference>
<keyword evidence="9" id="KW-1185">Reference proteome</keyword>
<dbReference type="AlphaFoldDB" id="F6U3R5"/>
<dbReference type="GO" id="GO:0140359">
    <property type="term" value="F:ABC-type transporter activity"/>
    <property type="evidence" value="ECO:0007669"/>
    <property type="project" value="InterPro"/>
</dbReference>
<keyword evidence="4 6" id="KW-0472">Membrane</keyword>
<evidence type="ECO:0000256" key="4">
    <source>
        <dbReference type="ARBA" id="ARBA00023136"/>
    </source>
</evidence>
<name>F6U3R5_CIOIN</name>
<evidence type="ECO:0000256" key="6">
    <source>
        <dbReference type="SAM" id="Phobius"/>
    </source>
</evidence>
<organism evidence="8 9">
    <name type="scientific">Ciona intestinalis</name>
    <name type="common">Transparent sea squirt</name>
    <name type="synonym">Ascidia intestinalis</name>
    <dbReference type="NCBI Taxonomy" id="7719"/>
    <lineage>
        <taxon>Eukaryota</taxon>
        <taxon>Metazoa</taxon>
        <taxon>Chordata</taxon>
        <taxon>Tunicata</taxon>
        <taxon>Ascidiacea</taxon>
        <taxon>Phlebobranchia</taxon>
        <taxon>Cionidae</taxon>
        <taxon>Ciona</taxon>
    </lineage>
</organism>
<feature type="region of interest" description="Disordered" evidence="5">
    <location>
        <begin position="1"/>
        <end position="60"/>
    </location>
</feature>
<dbReference type="GO" id="GO:0005524">
    <property type="term" value="F:ATP binding"/>
    <property type="evidence" value="ECO:0007669"/>
    <property type="project" value="InterPro"/>
</dbReference>
<keyword evidence="3 6" id="KW-1133">Transmembrane helix</keyword>
<feature type="domain" description="ABC transmembrane type-1" evidence="7">
    <location>
        <begin position="82"/>
        <end position="245"/>
    </location>
</feature>
<reference evidence="8" key="3">
    <citation type="submission" date="2025-09" db="UniProtKB">
        <authorList>
            <consortium name="Ensembl"/>
        </authorList>
    </citation>
    <scope>IDENTIFICATION</scope>
</reference>
<feature type="compositionally biased region" description="Polar residues" evidence="5">
    <location>
        <begin position="37"/>
        <end position="52"/>
    </location>
</feature>
<dbReference type="SUPFAM" id="SSF90123">
    <property type="entry name" value="ABC transporter transmembrane region"/>
    <property type="match status" value="1"/>
</dbReference>
<protein>
    <recommendedName>
        <fullName evidence="7">ABC transmembrane type-1 domain-containing protein</fullName>
    </recommendedName>
</protein>
<reference evidence="9" key="1">
    <citation type="journal article" date="2002" name="Science">
        <title>The draft genome of Ciona intestinalis: insights into chordate and vertebrate origins.</title>
        <authorList>
            <person name="Dehal P."/>
            <person name="Satou Y."/>
            <person name="Campbell R.K."/>
            <person name="Chapman J."/>
            <person name="Degnan B."/>
            <person name="De Tomaso A."/>
            <person name="Davidson B."/>
            <person name="Di Gregorio A."/>
            <person name="Gelpke M."/>
            <person name="Goodstein D.M."/>
            <person name="Harafuji N."/>
            <person name="Hastings K.E."/>
            <person name="Ho I."/>
            <person name="Hotta K."/>
            <person name="Huang W."/>
            <person name="Kawashima T."/>
            <person name="Lemaire P."/>
            <person name="Martinez D."/>
            <person name="Meinertzhagen I.A."/>
            <person name="Necula S."/>
            <person name="Nonaka M."/>
            <person name="Putnam N."/>
            <person name="Rash S."/>
            <person name="Saiga H."/>
            <person name="Satake M."/>
            <person name="Terry A."/>
            <person name="Yamada L."/>
            <person name="Wang H.G."/>
            <person name="Awazu S."/>
            <person name="Azumi K."/>
            <person name="Boore J."/>
            <person name="Branno M."/>
            <person name="Chin-Bow S."/>
            <person name="DeSantis R."/>
            <person name="Doyle S."/>
            <person name="Francino P."/>
            <person name="Keys D.N."/>
            <person name="Haga S."/>
            <person name="Hayashi H."/>
            <person name="Hino K."/>
            <person name="Imai K.S."/>
            <person name="Inaba K."/>
            <person name="Kano S."/>
            <person name="Kobayashi K."/>
            <person name="Kobayashi M."/>
            <person name="Lee B.I."/>
            <person name="Makabe K.W."/>
            <person name="Manohar C."/>
            <person name="Matassi G."/>
            <person name="Medina M."/>
            <person name="Mochizuki Y."/>
            <person name="Mount S."/>
            <person name="Morishita T."/>
            <person name="Miura S."/>
            <person name="Nakayama A."/>
            <person name="Nishizaka S."/>
            <person name="Nomoto H."/>
            <person name="Ohta F."/>
            <person name="Oishi K."/>
            <person name="Rigoutsos I."/>
            <person name="Sano M."/>
            <person name="Sasaki A."/>
            <person name="Sasakura Y."/>
            <person name="Shoguchi E."/>
            <person name="Shin-i T."/>
            <person name="Spagnuolo A."/>
            <person name="Stainier D."/>
            <person name="Suzuki M.M."/>
            <person name="Tassy O."/>
            <person name="Takatori N."/>
            <person name="Tokuoka M."/>
            <person name="Yagi K."/>
            <person name="Yoshizaki F."/>
            <person name="Wada S."/>
            <person name="Zhang C."/>
            <person name="Hyatt P.D."/>
            <person name="Larimer F."/>
            <person name="Detter C."/>
            <person name="Doggett N."/>
            <person name="Glavina T."/>
            <person name="Hawkins T."/>
            <person name="Richardson P."/>
            <person name="Lucas S."/>
            <person name="Kohara Y."/>
            <person name="Levine M."/>
            <person name="Satoh N."/>
            <person name="Rokhsar D.S."/>
        </authorList>
    </citation>
    <scope>NUCLEOTIDE SEQUENCE [LARGE SCALE GENOMIC DNA]</scope>
</reference>